<dbReference type="EMBL" id="MNPJ01000019">
    <property type="protein sequence ID" value="OQS54557.1"/>
    <property type="molecule type" value="Genomic_DNA"/>
</dbReference>
<dbReference type="SUPFAM" id="SSF48371">
    <property type="entry name" value="ARM repeat"/>
    <property type="match status" value="1"/>
</dbReference>
<gene>
    <name evidence="2" type="ORF">EHP00_62</name>
</gene>
<dbReference type="Proteomes" id="UP000192758">
    <property type="component" value="Unassembled WGS sequence"/>
</dbReference>
<dbReference type="GO" id="GO:0009306">
    <property type="term" value="P:protein secretion"/>
    <property type="evidence" value="ECO:0007669"/>
    <property type="project" value="TreeGrafter"/>
</dbReference>
<dbReference type="InterPro" id="IPR011989">
    <property type="entry name" value="ARM-like"/>
</dbReference>
<comment type="caution">
    <text evidence="2">The sequence shown here is derived from an EMBL/GenBank/DDBJ whole genome shotgun (WGS) entry which is preliminary data.</text>
</comment>
<protein>
    <submittedName>
        <fullName evidence="2">Coatomer gamma-2 subunit</fullName>
    </submittedName>
</protein>
<dbReference type="GO" id="GO:0005793">
    <property type="term" value="C:endoplasmic reticulum-Golgi intermediate compartment"/>
    <property type="evidence" value="ECO:0007669"/>
    <property type="project" value="TreeGrafter"/>
</dbReference>
<proteinExistence type="predicted"/>
<accession>A0A1W0E5L1</accession>
<reference evidence="2 3" key="1">
    <citation type="journal article" date="2017" name="Environ. Microbiol.">
        <title>Decay of the glycolytic pathway and adaptation to intranuclear parasitism within Enterocytozoonidae microsporidia.</title>
        <authorList>
            <person name="Wiredu Boakye D."/>
            <person name="Jaroenlak P."/>
            <person name="Prachumwat A."/>
            <person name="Williams T.A."/>
            <person name="Bateman K.S."/>
            <person name="Itsathitphaisarn O."/>
            <person name="Sritunyalucksana K."/>
            <person name="Paszkiewicz K.H."/>
            <person name="Moore K.A."/>
            <person name="Stentiford G.D."/>
            <person name="Williams B.A."/>
        </authorList>
    </citation>
    <scope>NUCLEOTIDE SEQUENCE [LARGE SCALE GENOMIC DNA]</scope>
    <source>
        <strain evidence="2 3">TH1</strain>
    </source>
</reference>
<dbReference type="OrthoDB" id="1074925at2759"/>
<dbReference type="VEuPathDB" id="MicrosporidiaDB:EHP00_62"/>
<dbReference type="STRING" id="646526.A0A1W0E5L1"/>
<evidence type="ECO:0000259" key="1">
    <source>
        <dbReference type="Pfam" id="PF01602"/>
    </source>
</evidence>
<dbReference type="GO" id="GO:0005783">
    <property type="term" value="C:endoplasmic reticulum"/>
    <property type="evidence" value="ECO:0007669"/>
    <property type="project" value="TreeGrafter"/>
</dbReference>
<dbReference type="GO" id="GO:0000139">
    <property type="term" value="C:Golgi membrane"/>
    <property type="evidence" value="ECO:0007669"/>
    <property type="project" value="TreeGrafter"/>
</dbReference>
<dbReference type="GO" id="GO:0030126">
    <property type="term" value="C:COPI vesicle coat"/>
    <property type="evidence" value="ECO:0007669"/>
    <property type="project" value="TreeGrafter"/>
</dbReference>
<dbReference type="Gene3D" id="1.25.10.10">
    <property type="entry name" value="Leucine-rich Repeat Variant"/>
    <property type="match status" value="2"/>
</dbReference>
<dbReference type="GO" id="GO:0006891">
    <property type="term" value="P:intra-Golgi vesicle-mediated transport"/>
    <property type="evidence" value="ECO:0007669"/>
    <property type="project" value="TreeGrafter"/>
</dbReference>
<evidence type="ECO:0000313" key="3">
    <source>
        <dbReference type="Proteomes" id="UP000192758"/>
    </source>
</evidence>
<dbReference type="InterPro" id="IPR016024">
    <property type="entry name" value="ARM-type_fold"/>
</dbReference>
<dbReference type="GO" id="GO:0006888">
    <property type="term" value="P:endoplasmic reticulum to Golgi vesicle-mediated transport"/>
    <property type="evidence" value="ECO:0007669"/>
    <property type="project" value="TreeGrafter"/>
</dbReference>
<evidence type="ECO:0000313" key="2">
    <source>
        <dbReference type="EMBL" id="OQS54557.1"/>
    </source>
</evidence>
<dbReference type="InterPro" id="IPR017106">
    <property type="entry name" value="Coatomer_gsu"/>
</dbReference>
<sequence length="764" mass="88293">MVSKMQAFYLEERPLSDLVYQLQDAFSKPPVITRTCVKVMNQIIYNLNNLSIKHKNHMETKVEEKVLTNILIILLKGVEDTTDAYLKSYLYIFMIELRKFSSNFGIMTINSLSKEIDCKLCYKHPFLKNLALRALFLNLPDKMLYDFEKFLKQSLINETLADNSVVLCSEYFKNQQISRNVFHNICDYHSSFFCKMSINKHSVLLELKKSVEKKQYSVVFECLNKSHDEVVQLEACKALIQIEQEQSAPYVDKAVQLLRVFLKDANEIKIFAAINVLNRLSVVFTKNVARANREIEDLVHSSNKSISMLSILTLLKTGNEDSVRKLALKLEPYLTTMSQHYKIMAIETMEKLSKNKFEEYFLFLERCLTDKKGSLDEKICFKRFLVKKMGVILDKIQNNKNNKSLYIRIVDFLAGYLEDPEFYQLSMEILGILGRHLNQQKELLYVYNRLILDNHHVRNSALQTLFDLDGKFNTVQTLSQLSFNLNADESNFVKFLIANKTLSNVKKFDFEELGDLKENVCNLLGNDGEEVFAKNNETNLFELEKKIEQGKTCRPVLLTSESSDFSISLVKIIDVSEEPKLNFVFSIKSNVKKVVLQKGVLKIVDSSGKEWNLEVSGEGDFSISNINIKEGEVFNGVFDYQISLEEDADDVEQDKIELNAFDVTVLDFTMPVTHVDEKNKNENEFGDKLEFKVKGTKEEILSRLIQKTNLFTITDNNKFTMTGDYFNEIVVINGELTLYKKHVNVSLEIKTTNEKLLEKIMQIF</sequence>
<dbReference type="PANTHER" id="PTHR10261">
    <property type="entry name" value="COATOMER SUBUNIT GAMMA"/>
    <property type="match status" value="1"/>
</dbReference>
<dbReference type="Pfam" id="PF01602">
    <property type="entry name" value="Adaptin_N"/>
    <property type="match status" value="1"/>
</dbReference>
<name>A0A1W0E5L1_9MICR</name>
<dbReference type="AlphaFoldDB" id="A0A1W0E5L1"/>
<dbReference type="PANTHER" id="PTHR10261:SF0">
    <property type="entry name" value="COATOMER SUBUNIT GAMMA-2"/>
    <property type="match status" value="1"/>
</dbReference>
<dbReference type="GO" id="GO:0006886">
    <property type="term" value="P:intracellular protein transport"/>
    <property type="evidence" value="ECO:0007669"/>
    <property type="project" value="InterPro"/>
</dbReference>
<keyword evidence="3" id="KW-1185">Reference proteome</keyword>
<feature type="domain" description="Clathrin/coatomer adaptor adaptin-like N-terminal" evidence="1">
    <location>
        <begin position="216"/>
        <end position="477"/>
    </location>
</feature>
<dbReference type="InterPro" id="IPR002553">
    <property type="entry name" value="Clathrin/coatomer_adapt-like_N"/>
</dbReference>
<organism evidence="2 3">
    <name type="scientific">Ecytonucleospora hepatopenaei</name>
    <dbReference type="NCBI Taxonomy" id="646526"/>
    <lineage>
        <taxon>Eukaryota</taxon>
        <taxon>Fungi</taxon>
        <taxon>Fungi incertae sedis</taxon>
        <taxon>Microsporidia</taxon>
        <taxon>Enterocytozoonidae</taxon>
        <taxon>Ecytonucleospora</taxon>
    </lineage>
</organism>